<dbReference type="KEGG" id="blau:DQQ01_05620"/>
<reference evidence="2" key="1">
    <citation type="submission" date="2018-06" db="EMBL/GenBank/DDBJ databases">
        <title>Description of Blautia argi sp. nov., a new anaerobic isolated from dog feces.</title>
        <authorList>
            <person name="Chang Y.-H."/>
            <person name="Paek J."/>
            <person name="Shin Y."/>
        </authorList>
    </citation>
    <scope>NUCLEOTIDE SEQUENCE [LARGE SCALE GENOMIC DNA]</scope>
    <source>
        <strain evidence="2">KCTC 15426</strain>
    </source>
</reference>
<proteinExistence type="predicted"/>
<protein>
    <submittedName>
        <fullName evidence="1">Uncharacterized protein</fullName>
    </submittedName>
</protein>
<dbReference type="EMBL" id="CP030280">
    <property type="protein sequence ID" value="AWY97711.1"/>
    <property type="molecule type" value="Genomic_DNA"/>
</dbReference>
<sequence>MQLREDCTAAEWNDVADATSHRQRIPQEGFFVIGKFEKRRKGILCGKWENAASGDFLQQVFWQQEFFCTGRNFWQRPQRKER</sequence>
<name>A0A2Z4U9I8_9FIRM</name>
<evidence type="ECO:0000313" key="1">
    <source>
        <dbReference type="EMBL" id="AWY97711.1"/>
    </source>
</evidence>
<gene>
    <name evidence="1" type="ORF">DQQ01_05620</name>
</gene>
<evidence type="ECO:0000313" key="2">
    <source>
        <dbReference type="Proteomes" id="UP000250003"/>
    </source>
</evidence>
<dbReference type="AlphaFoldDB" id="A0A2Z4U9I8"/>
<keyword evidence="2" id="KW-1185">Reference proteome</keyword>
<accession>A0A2Z4U9I8</accession>
<organism evidence="1 2">
    <name type="scientific">Blautia argi</name>
    <dbReference type="NCBI Taxonomy" id="1912897"/>
    <lineage>
        <taxon>Bacteria</taxon>
        <taxon>Bacillati</taxon>
        <taxon>Bacillota</taxon>
        <taxon>Clostridia</taxon>
        <taxon>Lachnospirales</taxon>
        <taxon>Lachnospiraceae</taxon>
        <taxon>Blautia</taxon>
    </lineage>
</organism>
<dbReference type="Proteomes" id="UP000250003">
    <property type="component" value="Chromosome"/>
</dbReference>